<accession>S8FA31</accession>
<gene>
    <name evidence="1" type="ORF">FOMPIDRAFT_91405</name>
</gene>
<dbReference type="Gene3D" id="3.80.10.10">
    <property type="entry name" value="Ribonuclease Inhibitor"/>
    <property type="match status" value="1"/>
</dbReference>
<dbReference type="SUPFAM" id="SSF52047">
    <property type="entry name" value="RNI-like"/>
    <property type="match status" value="1"/>
</dbReference>
<organism evidence="1 2">
    <name type="scientific">Fomitopsis schrenkii</name>
    <name type="common">Brown rot fungus</name>
    <dbReference type="NCBI Taxonomy" id="2126942"/>
    <lineage>
        <taxon>Eukaryota</taxon>
        <taxon>Fungi</taxon>
        <taxon>Dikarya</taxon>
        <taxon>Basidiomycota</taxon>
        <taxon>Agaricomycotina</taxon>
        <taxon>Agaricomycetes</taxon>
        <taxon>Polyporales</taxon>
        <taxon>Fomitopsis</taxon>
    </lineage>
</organism>
<keyword evidence="2" id="KW-1185">Reference proteome</keyword>
<evidence type="ECO:0000313" key="1">
    <source>
        <dbReference type="EMBL" id="EPS98475.1"/>
    </source>
</evidence>
<dbReference type="EMBL" id="KE504165">
    <property type="protein sequence ID" value="EPS98475.1"/>
    <property type="molecule type" value="Genomic_DNA"/>
</dbReference>
<dbReference type="InParanoid" id="S8FA31"/>
<reference evidence="1 2" key="1">
    <citation type="journal article" date="2012" name="Science">
        <title>The Paleozoic origin of enzymatic lignin decomposition reconstructed from 31 fungal genomes.</title>
        <authorList>
            <person name="Floudas D."/>
            <person name="Binder M."/>
            <person name="Riley R."/>
            <person name="Barry K."/>
            <person name="Blanchette R.A."/>
            <person name="Henrissat B."/>
            <person name="Martinez A.T."/>
            <person name="Otillar R."/>
            <person name="Spatafora J.W."/>
            <person name="Yadav J.S."/>
            <person name="Aerts A."/>
            <person name="Benoit I."/>
            <person name="Boyd A."/>
            <person name="Carlson A."/>
            <person name="Copeland A."/>
            <person name="Coutinho P.M."/>
            <person name="de Vries R.P."/>
            <person name="Ferreira P."/>
            <person name="Findley K."/>
            <person name="Foster B."/>
            <person name="Gaskell J."/>
            <person name="Glotzer D."/>
            <person name="Gorecki P."/>
            <person name="Heitman J."/>
            <person name="Hesse C."/>
            <person name="Hori C."/>
            <person name="Igarashi K."/>
            <person name="Jurgens J.A."/>
            <person name="Kallen N."/>
            <person name="Kersten P."/>
            <person name="Kohler A."/>
            <person name="Kuees U."/>
            <person name="Kumar T.K.A."/>
            <person name="Kuo A."/>
            <person name="LaButti K."/>
            <person name="Larrondo L.F."/>
            <person name="Lindquist E."/>
            <person name="Ling A."/>
            <person name="Lombard V."/>
            <person name="Lucas S."/>
            <person name="Lundell T."/>
            <person name="Martin R."/>
            <person name="McLaughlin D.J."/>
            <person name="Morgenstern I."/>
            <person name="Morin E."/>
            <person name="Murat C."/>
            <person name="Nagy L.G."/>
            <person name="Nolan M."/>
            <person name="Ohm R.A."/>
            <person name="Patyshakuliyeva A."/>
            <person name="Rokas A."/>
            <person name="Ruiz-Duenas F.J."/>
            <person name="Sabat G."/>
            <person name="Salamov A."/>
            <person name="Samejima M."/>
            <person name="Schmutz J."/>
            <person name="Slot J.C."/>
            <person name="St John F."/>
            <person name="Stenlid J."/>
            <person name="Sun H."/>
            <person name="Sun S."/>
            <person name="Syed K."/>
            <person name="Tsang A."/>
            <person name="Wiebenga A."/>
            <person name="Young D."/>
            <person name="Pisabarro A."/>
            <person name="Eastwood D.C."/>
            <person name="Martin F."/>
            <person name="Cullen D."/>
            <person name="Grigoriev I.V."/>
            <person name="Hibbett D.S."/>
        </authorList>
    </citation>
    <scope>NUCLEOTIDE SEQUENCE</scope>
    <source>
        <strain evidence="2">FP-58527</strain>
    </source>
</reference>
<protein>
    <submittedName>
        <fullName evidence="1">Uncharacterized protein</fullName>
    </submittedName>
</protein>
<dbReference type="STRING" id="743788.S8FA31"/>
<dbReference type="InterPro" id="IPR032675">
    <property type="entry name" value="LRR_dom_sf"/>
</dbReference>
<dbReference type="Proteomes" id="UP000015241">
    <property type="component" value="Unassembled WGS sequence"/>
</dbReference>
<evidence type="ECO:0000313" key="2">
    <source>
        <dbReference type="Proteomes" id="UP000015241"/>
    </source>
</evidence>
<dbReference type="Gene3D" id="1.20.1280.50">
    <property type="match status" value="1"/>
</dbReference>
<dbReference type="OrthoDB" id="2775820at2759"/>
<dbReference type="HOGENOM" id="CLU_024199_2_2_1"/>
<sequence length="571" mass="64478">MAEKDVHIARFPPGATSQVAQDGITRQVTVRVLEGRPALFAHISRLPPELLCQIFIQAATCPADSVRSDWPGRPNGWIWISQVCRQWCAMVLGCPALWNRIHVTLNPDWMAALFKRSKEVPLTVSIGPPAVRITPSSVLSIPDRVEGLLLLHSHRVRVLEVSAPRRIEGEMFRAAVKGRMPLLESLAIDCHHTGVIDIIQESVEYLLYESNPLNLRFLNLNQVHFDWPRLSVPSLTCLHLRDCRSLGALPTLHDFLIALAHMPLLQQLVLWYGVASEDSHAGRDIHVALPHLQSLEVTGSPPVCAALLQHLDTPALKHLAVNPRSPHTAVPSPVDLFEAMGSRTRLMGHPCTLFLRITPGTGRRDGAAGTEVLHSCKIKAYREAINAKTINSPLKDLRERPFMYCVSFSWPASEDPFTSFCQHSFLDKVHTLILWARRGELNPESWWRPIVYATVELEQLILSADEQAHVFSLDPMLLPHDFNTRHESSVTRYPLPHLRCLTLDSVDFRHGIPRGILPHWNYAEHVEDCFMIRYDAGVEIETLRIQRAANLETSELERLRQSIRFVEVEGE</sequence>
<dbReference type="AlphaFoldDB" id="S8FA31"/>
<name>S8FA31_FOMSC</name>
<proteinExistence type="predicted"/>